<evidence type="ECO:0000313" key="8">
    <source>
        <dbReference type="Proteomes" id="UP000009145"/>
    </source>
</evidence>
<protein>
    <recommendedName>
        <fullName evidence="5">Pimeloyl-[acyl-carrier protein] methyl ester esterase</fullName>
        <ecNumber evidence="5">3.1.1.85</ecNumber>
    </recommendedName>
    <alternativeName>
        <fullName evidence="5">Biotin synthesis protein BioH</fullName>
    </alternativeName>
    <alternativeName>
        <fullName evidence="5">Carboxylesterase BioH</fullName>
    </alternativeName>
</protein>
<dbReference type="Proteomes" id="UP000009145">
    <property type="component" value="Chromosome"/>
</dbReference>
<dbReference type="InterPro" id="IPR050266">
    <property type="entry name" value="AB_hydrolase_sf"/>
</dbReference>
<feature type="active site" description="Nucleophile" evidence="5">
    <location>
        <position position="79"/>
    </location>
</feature>
<evidence type="ECO:0000256" key="1">
    <source>
        <dbReference type="ARBA" id="ARBA00022487"/>
    </source>
</evidence>
<evidence type="ECO:0000256" key="4">
    <source>
        <dbReference type="ARBA" id="ARBA00022801"/>
    </source>
</evidence>
<comment type="subunit">
    <text evidence="5">Monomer.</text>
</comment>
<comment type="catalytic activity">
    <reaction evidence="5">
        <text>6-carboxyhexanoyl-[ACP] methyl ester + H2O = 6-carboxyhexanoyl-[ACP] + methanol + H(+)</text>
        <dbReference type="Rhea" id="RHEA:42700"/>
        <dbReference type="Rhea" id="RHEA-COMP:9955"/>
        <dbReference type="Rhea" id="RHEA-COMP:10186"/>
        <dbReference type="ChEBI" id="CHEBI:15377"/>
        <dbReference type="ChEBI" id="CHEBI:15378"/>
        <dbReference type="ChEBI" id="CHEBI:17790"/>
        <dbReference type="ChEBI" id="CHEBI:78846"/>
        <dbReference type="ChEBI" id="CHEBI:82735"/>
        <dbReference type="EC" id="3.1.1.85"/>
    </reaction>
</comment>
<keyword evidence="2 5" id="KW-0963">Cytoplasm</keyword>
<comment type="function">
    <text evidence="5">The physiological role of BioH is to remove the methyl group introduced by BioC when the pimeloyl moiety is complete. It allows to synthesize pimeloyl-ACP via the fatty acid synthetic pathway through the hydrolysis of the ester bonds of pimeloyl-ACP esters.</text>
</comment>
<dbReference type="HAMAP" id="MF_01260">
    <property type="entry name" value="Carboxylester"/>
    <property type="match status" value="1"/>
</dbReference>
<dbReference type="InterPro" id="IPR029058">
    <property type="entry name" value="AB_hydrolase_fold"/>
</dbReference>
<keyword evidence="1 5" id="KW-0719">Serine esterase</keyword>
<dbReference type="KEGG" id="mec:Q7C_1315"/>
<evidence type="ECO:0000256" key="5">
    <source>
        <dbReference type="HAMAP-Rule" id="MF_01260"/>
    </source>
</evidence>
<feature type="binding site" evidence="5">
    <location>
        <begin position="79"/>
        <end position="80"/>
    </location>
    <ligand>
        <name>substrate</name>
    </ligand>
</feature>
<dbReference type="EC" id="3.1.1.85" evidence="5"/>
<dbReference type="STRING" id="754477.Q7C_1315"/>
<dbReference type="AlphaFoldDB" id="I1YHS2"/>
<dbReference type="SUPFAM" id="SSF53474">
    <property type="entry name" value="alpha/beta-Hydrolases"/>
    <property type="match status" value="1"/>
</dbReference>
<comment type="similarity">
    <text evidence="5">Belongs to the AB hydrolase superfamily. Carboxylesterase BioH family.</text>
</comment>
<proteinExistence type="inferred from homology"/>
<evidence type="ECO:0000259" key="6">
    <source>
        <dbReference type="Pfam" id="PF00561"/>
    </source>
</evidence>
<dbReference type="GO" id="GO:0090499">
    <property type="term" value="F:pimelyl-[acyl-carrier protein] methyl ester esterase activity"/>
    <property type="evidence" value="ECO:0007669"/>
    <property type="project" value="UniProtKB-EC"/>
</dbReference>
<evidence type="ECO:0000256" key="2">
    <source>
        <dbReference type="ARBA" id="ARBA00022490"/>
    </source>
</evidence>
<comment type="subcellular location">
    <subcellularLocation>
        <location evidence="5">Cytoplasm</location>
    </subcellularLocation>
</comment>
<feature type="active site" evidence="5">
    <location>
        <position position="233"/>
    </location>
</feature>
<dbReference type="eggNOG" id="COG0596">
    <property type="taxonomic scope" value="Bacteria"/>
</dbReference>
<reference evidence="7 8" key="1">
    <citation type="journal article" date="2012" name="J. Bacteriol.">
        <title>Complete genome sequences of Methylophaga sp. strain JAM1 and Methylophaga sp. strain JAM7.</title>
        <authorList>
            <person name="Villeneuve C."/>
            <person name="Martineau C."/>
            <person name="Mauffrey F."/>
            <person name="Villemur R."/>
        </authorList>
    </citation>
    <scope>NUCLEOTIDE SEQUENCE [LARGE SCALE GENOMIC DNA]</scope>
    <source>
        <strain evidence="7 8">JAM7</strain>
    </source>
</reference>
<dbReference type="Pfam" id="PF00561">
    <property type="entry name" value="Abhydrolase_1"/>
    <property type="match status" value="1"/>
</dbReference>
<dbReference type="GO" id="GO:0009102">
    <property type="term" value="P:biotin biosynthetic process"/>
    <property type="evidence" value="ECO:0007669"/>
    <property type="project" value="UniProtKB-UniRule"/>
</dbReference>
<gene>
    <name evidence="5" type="primary">bioH</name>
    <name evidence="7" type="ordered locus">Q7C_1315</name>
</gene>
<keyword evidence="3 5" id="KW-0093">Biotin biosynthesis</keyword>
<comment type="pathway">
    <text evidence="5">Cofactor biosynthesis; biotin biosynthesis.</text>
</comment>
<feature type="binding site" evidence="5">
    <location>
        <begin position="141"/>
        <end position="145"/>
    </location>
    <ligand>
        <name>substrate</name>
    </ligand>
</feature>
<feature type="active site" evidence="5">
    <location>
        <position position="205"/>
    </location>
</feature>
<dbReference type="HOGENOM" id="CLU_020336_12_2_6"/>
<dbReference type="RefSeq" id="WP_014703885.1">
    <property type="nucleotide sequence ID" value="NC_017856.1"/>
</dbReference>
<evidence type="ECO:0000313" key="7">
    <source>
        <dbReference type="EMBL" id="AFJ02465.1"/>
    </source>
</evidence>
<dbReference type="UniPathway" id="UPA00078"/>
<dbReference type="GO" id="GO:0016020">
    <property type="term" value="C:membrane"/>
    <property type="evidence" value="ECO:0007669"/>
    <property type="project" value="TreeGrafter"/>
</dbReference>
<sequence length="253" mass="27730">MFIEVTGQGPDMVLVHGWSMNRHVWQPIKSCLENDFTLHCVDLPGHGDSDWQEGDFAAERLLAQLAKQLPSNAIWVGWSLGGLIALQFAHAFPQRVSQLIMLAATPKFVADATWHTAMPARNFADFSDALDRDPQQVMQSFLLLQARGAQQARETIRQLQTIMIQTQHAHPSALTAGLSRLEKTDARTALAELAMPVGLLLGAQDNLIPSSLAVAAQQLNPDLQCQIIDGAGHAPFLSHPAPTLAFIREQVHD</sequence>
<dbReference type="PATRIC" id="fig|754477.3.peg.1296"/>
<feature type="domain" description="AB hydrolase-1" evidence="6">
    <location>
        <begin position="12"/>
        <end position="240"/>
    </location>
</feature>
<dbReference type="EMBL" id="CP003380">
    <property type="protein sequence ID" value="AFJ02465.1"/>
    <property type="molecule type" value="Genomic_DNA"/>
</dbReference>
<name>I1YHS2_METFJ</name>
<feature type="binding site" evidence="5">
    <location>
        <position position="18"/>
    </location>
    <ligand>
        <name>substrate</name>
    </ligand>
</feature>
<keyword evidence="4 5" id="KW-0378">Hydrolase</keyword>
<dbReference type="PANTHER" id="PTHR43798">
    <property type="entry name" value="MONOACYLGLYCEROL LIPASE"/>
    <property type="match status" value="1"/>
</dbReference>
<dbReference type="GO" id="GO:0005737">
    <property type="term" value="C:cytoplasm"/>
    <property type="evidence" value="ECO:0007669"/>
    <property type="project" value="UniProtKB-SubCell"/>
</dbReference>
<dbReference type="InterPro" id="IPR000073">
    <property type="entry name" value="AB_hydrolase_1"/>
</dbReference>
<dbReference type="NCBIfam" id="TIGR01738">
    <property type="entry name" value="bioH"/>
    <property type="match status" value="1"/>
</dbReference>
<evidence type="ECO:0000256" key="3">
    <source>
        <dbReference type="ARBA" id="ARBA00022756"/>
    </source>
</evidence>
<organism evidence="7 8">
    <name type="scientific">Methylophaga frappieri (strain ATCC BAA-2434 / DSM 25690 / JAM7)</name>
    <dbReference type="NCBI Taxonomy" id="754477"/>
    <lineage>
        <taxon>Bacteria</taxon>
        <taxon>Pseudomonadati</taxon>
        <taxon>Pseudomonadota</taxon>
        <taxon>Gammaproteobacteria</taxon>
        <taxon>Thiotrichales</taxon>
        <taxon>Piscirickettsiaceae</taxon>
        <taxon>Methylophaga</taxon>
    </lineage>
</organism>
<dbReference type="InterPro" id="IPR010076">
    <property type="entry name" value="BioH"/>
</dbReference>
<accession>I1YHS2</accession>
<dbReference type="Gene3D" id="3.40.50.1820">
    <property type="entry name" value="alpha/beta hydrolase"/>
    <property type="match status" value="1"/>
</dbReference>
<feature type="binding site" evidence="5">
    <location>
        <position position="233"/>
    </location>
    <ligand>
        <name>substrate</name>
    </ligand>
</feature>
<dbReference type="PANTHER" id="PTHR43798:SF31">
    <property type="entry name" value="AB HYDROLASE SUPERFAMILY PROTEIN YCLE"/>
    <property type="match status" value="1"/>
</dbReference>
<keyword evidence="8" id="KW-1185">Reference proteome</keyword>
<dbReference type="PRINTS" id="PR00111">
    <property type="entry name" value="ABHYDROLASE"/>
</dbReference>